<dbReference type="Proteomes" id="UP001195914">
    <property type="component" value="Unassembled WGS sequence"/>
</dbReference>
<gene>
    <name evidence="2" type="ORF">X943_001340</name>
</gene>
<protein>
    <submittedName>
        <fullName evidence="2">Uncharacterized protein</fullName>
    </submittedName>
</protein>
<comment type="caution">
    <text evidence="2">The sequence shown here is derived from an EMBL/GenBank/DDBJ whole genome shotgun (WGS) entry which is preliminary data.</text>
</comment>
<evidence type="ECO:0000313" key="3">
    <source>
        <dbReference type="Proteomes" id="UP001195914"/>
    </source>
</evidence>
<feature type="region of interest" description="Disordered" evidence="1">
    <location>
        <begin position="187"/>
        <end position="214"/>
    </location>
</feature>
<evidence type="ECO:0000256" key="1">
    <source>
        <dbReference type="SAM" id="MobiDB-lite"/>
    </source>
</evidence>
<reference evidence="2" key="2">
    <citation type="submission" date="2021-05" db="EMBL/GenBank/DDBJ databases">
        <authorList>
            <person name="Pain A."/>
        </authorList>
    </citation>
    <scope>NUCLEOTIDE SEQUENCE</scope>
    <source>
        <strain evidence="2">1802A</strain>
    </source>
</reference>
<organism evidence="2 3">
    <name type="scientific">Babesia divergens</name>
    <dbReference type="NCBI Taxonomy" id="32595"/>
    <lineage>
        <taxon>Eukaryota</taxon>
        <taxon>Sar</taxon>
        <taxon>Alveolata</taxon>
        <taxon>Apicomplexa</taxon>
        <taxon>Aconoidasida</taxon>
        <taxon>Piroplasmida</taxon>
        <taxon>Babesiidae</taxon>
        <taxon>Babesia</taxon>
    </lineage>
</organism>
<reference evidence="2" key="1">
    <citation type="journal article" date="2014" name="Nucleic Acids Res.">
        <title>The evolutionary dynamics of variant antigen genes in Babesia reveal a history of genomic innovation underlying host-parasite interaction.</title>
        <authorList>
            <person name="Jackson A.P."/>
            <person name="Otto T.D."/>
            <person name="Darby A."/>
            <person name="Ramaprasad A."/>
            <person name="Xia D."/>
            <person name="Echaide I.E."/>
            <person name="Farber M."/>
            <person name="Gahlot S."/>
            <person name="Gamble J."/>
            <person name="Gupta D."/>
            <person name="Gupta Y."/>
            <person name="Jackson L."/>
            <person name="Malandrin L."/>
            <person name="Malas T.B."/>
            <person name="Moussa E."/>
            <person name="Nair M."/>
            <person name="Reid A.J."/>
            <person name="Sanders M."/>
            <person name="Sharma J."/>
            <person name="Tracey A."/>
            <person name="Quail M.A."/>
            <person name="Weir W."/>
            <person name="Wastling J.M."/>
            <person name="Hall N."/>
            <person name="Willadsen P."/>
            <person name="Lingelbach K."/>
            <person name="Shiels B."/>
            <person name="Tait A."/>
            <person name="Berriman M."/>
            <person name="Allred D.R."/>
            <person name="Pain A."/>
        </authorList>
    </citation>
    <scope>NUCLEOTIDE SEQUENCE</scope>
    <source>
        <strain evidence="2">1802A</strain>
    </source>
</reference>
<keyword evidence="3" id="KW-1185">Reference proteome</keyword>
<sequence>MQPLSDYDLEEKISRVTESIGHTDCKECKDATIHRLEARMAIFHRWKRRRENKAPENLVFHDAREAEYYPFGSWFIFLLLKIVLVKHHHNIHNTIRHGYIFSEKINEAPKELSKSVSQQSKRKNVVVTYLSQSHEDDLIGFRAKLREYAASKKQRISSDTQRSVYDYATRITDVDLATLKAHKECVTEPEADEQVEPTHAGESQPAESSNANTVDVPKEGEQIEAPVPVIVPTVAVSNPEEPIQEQVETSAPAVVASEPVASASPIADGASKEHSPYEPEKTDSCQIFGSSTLERLSFSMPVGNPLFAPKAFDASQFSIPKAPPTFVFGAQPVQNVDTVAPPQLQQPQGPLFASMPPPGPQFNIPGFTNVQLGQPTMNGPNTFAANTFPRPKRGITCLMNIKRLNYSARFLRPPGFFKRAELREKPRRKTGPFENPVRRFVRLQEKERLFSQAPLERKVPVAKPVSTQLLKSVEGVPKVSNEVLERRLAFLLSDKAVEQQKSAKLRPGLTPYLAELYMWERQMRDIRRIYRAQYLQKLDSVTEAERLRQYQDFLNTSQENKHKAELKRREIHSRVKHRAVLRDTLRIEKRVSQAIQLERLSKRKIGNVYYLHKLQRGFNKPENTDTSTAGPEGDISVVDLAKYLGHPVEEASNYKRQIKSGRHFFRDILKESFELMPEDSDRFEIAAEPSMSATDRANIAYKFFSDDEKLRLLETKIKMLNDKIDRDSELHGKSKDNLYIHIRDHLDAARVAYLEGNTVKKLT</sequence>
<evidence type="ECO:0000313" key="2">
    <source>
        <dbReference type="EMBL" id="KAK1936085.1"/>
    </source>
</evidence>
<feature type="compositionally biased region" description="Basic and acidic residues" evidence="1">
    <location>
        <begin position="270"/>
        <end position="283"/>
    </location>
</feature>
<dbReference type="EMBL" id="JAHBMH010000044">
    <property type="protein sequence ID" value="KAK1936085.1"/>
    <property type="molecule type" value="Genomic_DNA"/>
</dbReference>
<proteinExistence type="predicted"/>
<accession>A0AAD9GCW3</accession>
<name>A0AAD9GCW3_BABDI</name>
<feature type="region of interest" description="Disordered" evidence="1">
    <location>
        <begin position="264"/>
        <end position="283"/>
    </location>
</feature>
<dbReference type="AlphaFoldDB" id="A0AAD9GCW3"/>